<keyword evidence="2" id="KW-1185">Reference proteome</keyword>
<proteinExistence type="predicted"/>
<gene>
    <name evidence="1" type="ORF">CT0861_00436</name>
</gene>
<evidence type="ECO:0000313" key="1">
    <source>
        <dbReference type="EMBL" id="KZL68898.1"/>
    </source>
</evidence>
<evidence type="ECO:0000313" key="2">
    <source>
        <dbReference type="Proteomes" id="UP000076552"/>
    </source>
</evidence>
<protein>
    <submittedName>
        <fullName evidence="1">Uncharacterized protein</fullName>
    </submittedName>
</protein>
<dbReference type="Proteomes" id="UP000076552">
    <property type="component" value="Unassembled WGS sequence"/>
</dbReference>
<accession>A0A166R897</accession>
<dbReference type="AlphaFoldDB" id="A0A166R897"/>
<dbReference type="EMBL" id="LFIV01000117">
    <property type="protein sequence ID" value="KZL68898.1"/>
    <property type="molecule type" value="Genomic_DNA"/>
</dbReference>
<organism evidence="1 2">
    <name type="scientific">Colletotrichum tofieldiae</name>
    <dbReference type="NCBI Taxonomy" id="708197"/>
    <lineage>
        <taxon>Eukaryota</taxon>
        <taxon>Fungi</taxon>
        <taxon>Dikarya</taxon>
        <taxon>Ascomycota</taxon>
        <taxon>Pezizomycotina</taxon>
        <taxon>Sordariomycetes</taxon>
        <taxon>Hypocreomycetidae</taxon>
        <taxon>Glomerellales</taxon>
        <taxon>Glomerellaceae</taxon>
        <taxon>Colletotrichum</taxon>
        <taxon>Colletotrichum spaethianum species complex</taxon>
    </lineage>
</organism>
<reference evidence="1 2" key="1">
    <citation type="submission" date="2015-06" db="EMBL/GenBank/DDBJ databases">
        <title>Survival trade-offs in plant roots during colonization by closely related pathogenic and mutualistic fungi.</title>
        <authorList>
            <person name="Hacquard S."/>
            <person name="Kracher B."/>
            <person name="Hiruma K."/>
            <person name="Weinman A."/>
            <person name="Muench P."/>
            <person name="Garrido Oter R."/>
            <person name="Ver Loren van Themaat E."/>
            <person name="Dallerey J.-F."/>
            <person name="Damm U."/>
            <person name="Henrissat B."/>
            <person name="Lespinet O."/>
            <person name="Thon M."/>
            <person name="Kemen E."/>
            <person name="McHardy A.C."/>
            <person name="Schulze-Lefert P."/>
            <person name="O'Connell R.J."/>
        </authorList>
    </citation>
    <scope>NUCLEOTIDE SEQUENCE [LARGE SCALE GENOMIC DNA]</scope>
    <source>
        <strain evidence="1 2">0861</strain>
    </source>
</reference>
<comment type="caution">
    <text evidence="1">The sequence shown here is derived from an EMBL/GenBank/DDBJ whole genome shotgun (WGS) entry which is preliminary data.</text>
</comment>
<sequence length="125" mass="14204">MMTQPLIPYGLHLPSFWGWSGDSVSLAGNFCDSSGIVWQPRWTKVTASGRVSSHESIGNDFVQVGKPTGLKYQTERSCQKGRPREELFVSAVVMEDRLVETRLRRPSRHLSQLRQNLSLEERSEN</sequence>
<name>A0A166R897_9PEZI</name>